<dbReference type="EMBL" id="CAUYUJ010014269">
    <property type="protein sequence ID" value="CAK0839086.1"/>
    <property type="molecule type" value="Genomic_DNA"/>
</dbReference>
<evidence type="ECO:0000313" key="2">
    <source>
        <dbReference type="EMBL" id="CAK0839086.1"/>
    </source>
</evidence>
<dbReference type="Proteomes" id="UP001189429">
    <property type="component" value="Unassembled WGS sequence"/>
</dbReference>
<evidence type="ECO:0000256" key="1">
    <source>
        <dbReference type="SAM" id="MobiDB-lite"/>
    </source>
</evidence>
<accession>A0ABN9T2F2</accession>
<gene>
    <name evidence="2" type="ORF">PCOR1329_LOCUS34858</name>
</gene>
<organism evidence="2 3">
    <name type="scientific">Prorocentrum cordatum</name>
    <dbReference type="NCBI Taxonomy" id="2364126"/>
    <lineage>
        <taxon>Eukaryota</taxon>
        <taxon>Sar</taxon>
        <taxon>Alveolata</taxon>
        <taxon>Dinophyceae</taxon>
        <taxon>Prorocentrales</taxon>
        <taxon>Prorocentraceae</taxon>
        <taxon>Prorocentrum</taxon>
    </lineage>
</organism>
<protein>
    <submittedName>
        <fullName evidence="2">Uncharacterized protein</fullName>
    </submittedName>
</protein>
<name>A0ABN9T2F2_9DINO</name>
<feature type="region of interest" description="Disordered" evidence="1">
    <location>
        <begin position="136"/>
        <end position="170"/>
    </location>
</feature>
<sequence length="170" mass="18633">MGVVADRWARSDLPLVDSLLEEYFEQFCRNGRGKAGARYALAALARRFGVWLRVADVFPKAKGALADWGKLEPDVTSEPLCWAAATFMAQHPAGLGAEAGLKAARGPVVQFDAYVRPGELPEFPVPRCLFPRPNAGAATKWAESSRRPRRSRATPRAPGSPRRGCRMRPC</sequence>
<comment type="caution">
    <text evidence="2">The sequence shown here is derived from an EMBL/GenBank/DDBJ whole genome shotgun (WGS) entry which is preliminary data.</text>
</comment>
<evidence type="ECO:0000313" key="3">
    <source>
        <dbReference type="Proteomes" id="UP001189429"/>
    </source>
</evidence>
<reference evidence="2" key="1">
    <citation type="submission" date="2023-10" db="EMBL/GenBank/DDBJ databases">
        <authorList>
            <person name="Chen Y."/>
            <person name="Shah S."/>
            <person name="Dougan E. K."/>
            <person name="Thang M."/>
            <person name="Chan C."/>
        </authorList>
    </citation>
    <scope>NUCLEOTIDE SEQUENCE [LARGE SCALE GENOMIC DNA]</scope>
</reference>
<proteinExistence type="predicted"/>
<keyword evidence="3" id="KW-1185">Reference proteome</keyword>